<name>A0A448WMD4_9PLAT</name>
<dbReference type="AlphaFoldDB" id="A0A448WMD4"/>
<protein>
    <submittedName>
        <fullName evidence="1">Uncharacterized protein</fullName>
    </submittedName>
</protein>
<evidence type="ECO:0000313" key="1">
    <source>
        <dbReference type="EMBL" id="VEL15132.1"/>
    </source>
</evidence>
<comment type="caution">
    <text evidence="1">The sequence shown here is derived from an EMBL/GenBank/DDBJ whole genome shotgun (WGS) entry which is preliminary data.</text>
</comment>
<keyword evidence="2" id="KW-1185">Reference proteome</keyword>
<reference evidence="1" key="1">
    <citation type="submission" date="2018-11" db="EMBL/GenBank/DDBJ databases">
        <authorList>
            <consortium name="Pathogen Informatics"/>
        </authorList>
    </citation>
    <scope>NUCLEOTIDE SEQUENCE</scope>
</reference>
<dbReference type="EMBL" id="CAAALY010023547">
    <property type="protein sequence ID" value="VEL15132.1"/>
    <property type="molecule type" value="Genomic_DNA"/>
</dbReference>
<sequence length="119" mass="12743">MNICSLRPFPLDGVSASVSTGLSGQSVLSTSLKQIAQANDPTLRSAKQCPSRLRGGSNKAIATSAVMFVCTCQFLEERGRLERNHSTYLGHKSPGPHEPVGWPLLLGPLVMSCHVHGLF</sequence>
<accession>A0A448WMD4</accession>
<evidence type="ECO:0000313" key="2">
    <source>
        <dbReference type="Proteomes" id="UP000784294"/>
    </source>
</evidence>
<gene>
    <name evidence="1" type="ORF">PXEA_LOCUS8572</name>
</gene>
<dbReference type="Proteomes" id="UP000784294">
    <property type="component" value="Unassembled WGS sequence"/>
</dbReference>
<organism evidence="1 2">
    <name type="scientific">Protopolystoma xenopodis</name>
    <dbReference type="NCBI Taxonomy" id="117903"/>
    <lineage>
        <taxon>Eukaryota</taxon>
        <taxon>Metazoa</taxon>
        <taxon>Spiralia</taxon>
        <taxon>Lophotrochozoa</taxon>
        <taxon>Platyhelminthes</taxon>
        <taxon>Monogenea</taxon>
        <taxon>Polyopisthocotylea</taxon>
        <taxon>Polystomatidea</taxon>
        <taxon>Polystomatidae</taxon>
        <taxon>Protopolystoma</taxon>
    </lineage>
</organism>
<proteinExistence type="predicted"/>